<sequence length="130" mass="14333">MKPVPILSLADYQILRELSKNSINVSNAKELTQLSGELDRAIIVKEGLPENNVVQINSFLEIEDVKAQKRMKIQIVLPSLANIKEAKVSVLAPLSIALIGFKENDEVEWDLPAGMKTLRIIAVTNSVANN</sequence>
<dbReference type="OrthoDB" id="192847at2"/>
<dbReference type="Gene3D" id="3.10.50.30">
    <property type="entry name" value="Transcription elongation factor, GreA/GreB, C-terminal domain"/>
    <property type="match status" value="1"/>
</dbReference>
<name>A0A2S1LPZ3_9FLAO</name>
<feature type="domain" description="Transcription elongation factor GreA/GreB C-terminal" evidence="1">
    <location>
        <begin position="51"/>
        <end position="124"/>
    </location>
</feature>
<dbReference type="GO" id="GO:0070063">
    <property type="term" value="F:RNA polymerase binding"/>
    <property type="evidence" value="ECO:0007669"/>
    <property type="project" value="InterPro"/>
</dbReference>
<organism evidence="2 3">
    <name type="scientific">Flavobacterium kingsejongi</name>
    <dbReference type="NCBI Taxonomy" id="1678728"/>
    <lineage>
        <taxon>Bacteria</taxon>
        <taxon>Pseudomonadati</taxon>
        <taxon>Bacteroidota</taxon>
        <taxon>Flavobacteriia</taxon>
        <taxon>Flavobacteriales</taxon>
        <taxon>Flavobacteriaceae</taxon>
        <taxon>Flavobacterium</taxon>
    </lineage>
</organism>
<dbReference type="RefSeq" id="WP_108737304.1">
    <property type="nucleotide sequence ID" value="NZ_CP020919.1"/>
</dbReference>
<dbReference type="GO" id="GO:0003677">
    <property type="term" value="F:DNA binding"/>
    <property type="evidence" value="ECO:0007669"/>
    <property type="project" value="InterPro"/>
</dbReference>
<dbReference type="GO" id="GO:0006354">
    <property type="term" value="P:DNA-templated transcription elongation"/>
    <property type="evidence" value="ECO:0007669"/>
    <property type="project" value="TreeGrafter"/>
</dbReference>
<dbReference type="Pfam" id="PF01272">
    <property type="entry name" value="GreA_GreB"/>
    <property type="match status" value="1"/>
</dbReference>
<protein>
    <recommendedName>
        <fullName evidence="1">Transcription elongation factor GreA/GreB C-terminal domain-containing protein</fullName>
    </recommendedName>
</protein>
<dbReference type="EMBL" id="CP020919">
    <property type="protein sequence ID" value="AWG25732.1"/>
    <property type="molecule type" value="Genomic_DNA"/>
</dbReference>
<accession>A0A2S1LPZ3</accession>
<proteinExistence type="predicted"/>
<dbReference type="InterPro" id="IPR023459">
    <property type="entry name" value="Tscrpt_elong_fac_GreA/B_fam"/>
</dbReference>
<reference evidence="2 3" key="1">
    <citation type="submission" date="2017-04" db="EMBL/GenBank/DDBJ databases">
        <title>Complete genome sequence of Flavobacterium kingsejong AJ004.</title>
        <authorList>
            <person name="Lee P.C."/>
        </authorList>
    </citation>
    <scope>NUCLEOTIDE SEQUENCE [LARGE SCALE GENOMIC DNA]</scope>
    <source>
        <strain evidence="2 3">AJ004</strain>
    </source>
</reference>
<gene>
    <name evidence="2" type="ORF">FK004_11140</name>
</gene>
<dbReference type="GO" id="GO:0032784">
    <property type="term" value="P:regulation of DNA-templated transcription elongation"/>
    <property type="evidence" value="ECO:0007669"/>
    <property type="project" value="InterPro"/>
</dbReference>
<evidence type="ECO:0000313" key="2">
    <source>
        <dbReference type="EMBL" id="AWG25732.1"/>
    </source>
</evidence>
<keyword evidence="3" id="KW-1185">Reference proteome</keyword>
<dbReference type="Proteomes" id="UP000244677">
    <property type="component" value="Chromosome"/>
</dbReference>
<dbReference type="PANTHER" id="PTHR30437:SF5">
    <property type="entry name" value="REGULATOR OF NUCLEOSIDE DIPHOSPHATE KINASE"/>
    <property type="match status" value="1"/>
</dbReference>
<evidence type="ECO:0000259" key="1">
    <source>
        <dbReference type="Pfam" id="PF01272"/>
    </source>
</evidence>
<dbReference type="InterPro" id="IPR036953">
    <property type="entry name" value="GreA/GreB_C_sf"/>
</dbReference>
<dbReference type="SUPFAM" id="SSF54534">
    <property type="entry name" value="FKBP-like"/>
    <property type="match status" value="1"/>
</dbReference>
<dbReference type="PANTHER" id="PTHR30437">
    <property type="entry name" value="TRANSCRIPTION ELONGATION FACTOR GREA"/>
    <property type="match status" value="1"/>
</dbReference>
<dbReference type="AlphaFoldDB" id="A0A2S1LPZ3"/>
<dbReference type="InterPro" id="IPR001437">
    <property type="entry name" value="Tscrpt_elong_fac_GreA/B_C"/>
</dbReference>
<dbReference type="KEGG" id="fki:FK004_11140"/>
<evidence type="ECO:0000313" key="3">
    <source>
        <dbReference type="Proteomes" id="UP000244677"/>
    </source>
</evidence>